<reference evidence="11" key="1">
    <citation type="submission" date="2023-05" db="EMBL/GenBank/DDBJ databases">
        <title>Nepenthes gracilis genome sequencing.</title>
        <authorList>
            <person name="Fukushima K."/>
        </authorList>
    </citation>
    <scope>NUCLEOTIDE SEQUENCE</scope>
    <source>
        <strain evidence="11">SING2019-196</strain>
    </source>
</reference>
<comment type="caution">
    <text evidence="11">The sequence shown here is derived from an EMBL/GenBank/DDBJ whole genome shotgun (WGS) entry which is preliminary data.</text>
</comment>
<organism evidence="11 12">
    <name type="scientific">Nepenthes gracilis</name>
    <name type="common">Slender pitcher plant</name>
    <dbReference type="NCBI Taxonomy" id="150966"/>
    <lineage>
        <taxon>Eukaryota</taxon>
        <taxon>Viridiplantae</taxon>
        <taxon>Streptophyta</taxon>
        <taxon>Embryophyta</taxon>
        <taxon>Tracheophyta</taxon>
        <taxon>Spermatophyta</taxon>
        <taxon>Magnoliopsida</taxon>
        <taxon>eudicotyledons</taxon>
        <taxon>Gunneridae</taxon>
        <taxon>Pentapetalae</taxon>
        <taxon>Caryophyllales</taxon>
        <taxon>Nepenthaceae</taxon>
        <taxon>Nepenthes</taxon>
    </lineage>
</organism>
<dbReference type="GO" id="GO:0005829">
    <property type="term" value="C:cytosol"/>
    <property type="evidence" value="ECO:0007669"/>
    <property type="project" value="TreeGrafter"/>
</dbReference>
<evidence type="ECO:0000256" key="10">
    <source>
        <dbReference type="ARBA" id="ARBA00022842"/>
    </source>
</evidence>
<dbReference type="GO" id="GO:0043531">
    <property type="term" value="F:ADP binding"/>
    <property type="evidence" value="ECO:0007669"/>
    <property type="project" value="TreeGrafter"/>
</dbReference>
<dbReference type="GO" id="GO:0004618">
    <property type="term" value="F:phosphoglycerate kinase activity"/>
    <property type="evidence" value="ECO:0007669"/>
    <property type="project" value="UniProtKB-EC"/>
</dbReference>
<evidence type="ECO:0000256" key="5">
    <source>
        <dbReference type="ARBA" id="ARBA00013061"/>
    </source>
</evidence>
<dbReference type="EC" id="2.7.2.3" evidence="5"/>
<comment type="similarity">
    <text evidence="4">Belongs to the phosphoglycerate kinase family.</text>
</comment>
<gene>
    <name evidence="11" type="ORF">Nepgr_006980</name>
</gene>
<evidence type="ECO:0000256" key="8">
    <source>
        <dbReference type="ARBA" id="ARBA00022777"/>
    </source>
</evidence>
<dbReference type="Pfam" id="PF00162">
    <property type="entry name" value="PGK"/>
    <property type="match status" value="1"/>
</dbReference>
<keyword evidence="8" id="KW-0418">Kinase</keyword>
<dbReference type="InterPro" id="IPR001576">
    <property type="entry name" value="Phosphoglycerate_kinase"/>
</dbReference>
<dbReference type="SUPFAM" id="SSF53748">
    <property type="entry name" value="Phosphoglycerate kinase"/>
    <property type="match status" value="1"/>
</dbReference>
<evidence type="ECO:0000256" key="2">
    <source>
        <dbReference type="ARBA" id="ARBA00001946"/>
    </source>
</evidence>
<evidence type="ECO:0000256" key="4">
    <source>
        <dbReference type="ARBA" id="ARBA00008982"/>
    </source>
</evidence>
<dbReference type="PANTHER" id="PTHR11406:SF23">
    <property type="entry name" value="PHOSPHOGLYCERATE KINASE 1, CHLOROPLASTIC-RELATED"/>
    <property type="match status" value="1"/>
</dbReference>
<dbReference type="GO" id="GO:0005524">
    <property type="term" value="F:ATP binding"/>
    <property type="evidence" value="ECO:0007669"/>
    <property type="project" value="UniProtKB-KW"/>
</dbReference>
<keyword evidence="9" id="KW-0067">ATP-binding</keyword>
<proteinExistence type="inferred from homology"/>
<evidence type="ECO:0000256" key="7">
    <source>
        <dbReference type="ARBA" id="ARBA00022741"/>
    </source>
</evidence>
<evidence type="ECO:0000313" key="11">
    <source>
        <dbReference type="EMBL" id="GMH05140.1"/>
    </source>
</evidence>
<name>A0AAD3S649_NEPGR</name>
<dbReference type="InterPro" id="IPR036043">
    <property type="entry name" value="Phosphoglycerate_kinase_sf"/>
</dbReference>
<evidence type="ECO:0000256" key="9">
    <source>
        <dbReference type="ARBA" id="ARBA00022840"/>
    </source>
</evidence>
<dbReference type="GO" id="GO:0006094">
    <property type="term" value="P:gluconeogenesis"/>
    <property type="evidence" value="ECO:0007669"/>
    <property type="project" value="TreeGrafter"/>
</dbReference>
<evidence type="ECO:0000256" key="3">
    <source>
        <dbReference type="ARBA" id="ARBA00005215"/>
    </source>
</evidence>
<dbReference type="EMBL" id="BSYO01000005">
    <property type="protein sequence ID" value="GMH05140.1"/>
    <property type="molecule type" value="Genomic_DNA"/>
</dbReference>
<dbReference type="PANTHER" id="PTHR11406">
    <property type="entry name" value="PHOSPHOGLYCERATE KINASE"/>
    <property type="match status" value="1"/>
</dbReference>
<evidence type="ECO:0000256" key="1">
    <source>
        <dbReference type="ARBA" id="ARBA00000642"/>
    </source>
</evidence>
<comment type="catalytic activity">
    <reaction evidence="1">
        <text>(2R)-3-phosphoglycerate + ATP = (2R)-3-phospho-glyceroyl phosphate + ADP</text>
        <dbReference type="Rhea" id="RHEA:14801"/>
        <dbReference type="ChEBI" id="CHEBI:30616"/>
        <dbReference type="ChEBI" id="CHEBI:57604"/>
        <dbReference type="ChEBI" id="CHEBI:58272"/>
        <dbReference type="ChEBI" id="CHEBI:456216"/>
        <dbReference type="EC" id="2.7.2.3"/>
    </reaction>
</comment>
<evidence type="ECO:0000256" key="6">
    <source>
        <dbReference type="ARBA" id="ARBA00022679"/>
    </source>
</evidence>
<comment type="cofactor">
    <cofactor evidence="2">
        <name>Mg(2+)</name>
        <dbReference type="ChEBI" id="CHEBI:18420"/>
    </cofactor>
</comment>
<keyword evidence="10" id="KW-0460">Magnesium</keyword>
<keyword evidence="12" id="KW-1185">Reference proteome</keyword>
<evidence type="ECO:0000313" key="12">
    <source>
        <dbReference type="Proteomes" id="UP001279734"/>
    </source>
</evidence>
<dbReference type="InterPro" id="IPR015824">
    <property type="entry name" value="Phosphoglycerate_kinase_N"/>
</dbReference>
<keyword evidence="6" id="KW-0808">Transferase</keyword>
<dbReference type="Gene3D" id="3.40.50.1260">
    <property type="entry name" value="Phosphoglycerate kinase, N-terminal domain"/>
    <property type="match status" value="2"/>
</dbReference>
<comment type="pathway">
    <text evidence="3">Carbohydrate biosynthesis; Calvin cycle.</text>
</comment>
<sequence length="173" mass="19084">MEVYLKVRDAVLFSQKGIARKAKKENGALATGRRRLTYRKCEILRGEREERPEFAKKLAALPDLYVNDASGTAHRAHTAIEGVAKYLKSAVSDFLMQKADVLLLGGGMKFTFYEAHGNSIRSLLMEEDKPDPATLLLEKAKAKGVSLLLPTDVVVADTFAAEANSQVYDVLQI</sequence>
<keyword evidence="7" id="KW-0547">Nucleotide-binding</keyword>
<accession>A0AAD3S649</accession>
<dbReference type="AlphaFoldDB" id="A0AAD3S649"/>
<dbReference type="Proteomes" id="UP001279734">
    <property type="component" value="Unassembled WGS sequence"/>
</dbReference>
<dbReference type="GO" id="GO:0006096">
    <property type="term" value="P:glycolytic process"/>
    <property type="evidence" value="ECO:0007669"/>
    <property type="project" value="InterPro"/>
</dbReference>
<protein>
    <recommendedName>
        <fullName evidence="5">phosphoglycerate kinase</fullName>
        <ecNumber evidence="5">2.7.2.3</ecNumber>
    </recommendedName>
</protein>